<proteinExistence type="predicted"/>
<evidence type="ECO:0000313" key="2">
    <source>
        <dbReference type="Proteomes" id="UP000186917"/>
    </source>
</evidence>
<dbReference type="AlphaFoldDB" id="A0A1N7P506"/>
<dbReference type="RefSeq" id="WP_076378931.1">
    <property type="nucleotide sequence ID" value="NZ_AP017422.1"/>
</dbReference>
<dbReference type="EMBL" id="FTOR01000003">
    <property type="protein sequence ID" value="SIT05683.1"/>
    <property type="molecule type" value="Genomic_DNA"/>
</dbReference>
<keyword evidence="2" id="KW-1185">Reference proteome</keyword>
<evidence type="ECO:0000313" key="1">
    <source>
        <dbReference type="EMBL" id="SIT05683.1"/>
    </source>
</evidence>
<gene>
    <name evidence="1" type="ORF">SAMN05421788_103201</name>
</gene>
<accession>A0A1N7P506</accession>
<sequence length="91" mass="10491">MKWTDIALRILKGERNISSPFDETSIIEYRFIIHDTQSRLGYLQLWCPTAKKGYIFTGRLAAPDNEPNVVLTTDIDQLPDDIAWQSSIFCK</sequence>
<protein>
    <submittedName>
        <fullName evidence="1">Uncharacterized protein</fullName>
    </submittedName>
</protein>
<reference evidence="2" key="1">
    <citation type="submission" date="2017-01" db="EMBL/GenBank/DDBJ databases">
        <authorList>
            <person name="Varghese N."/>
            <person name="Submissions S."/>
        </authorList>
    </citation>
    <scope>NUCLEOTIDE SEQUENCE [LARGE SCALE GENOMIC DNA]</scope>
    <source>
        <strain evidence="2">DSM 21054</strain>
    </source>
</reference>
<dbReference type="Proteomes" id="UP000186917">
    <property type="component" value="Unassembled WGS sequence"/>
</dbReference>
<dbReference type="STRING" id="477680.SAMN05421788_103201"/>
<organism evidence="1 2">
    <name type="scientific">Filimonas lacunae</name>
    <dbReference type="NCBI Taxonomy" id="477680"/>
    <lineage>
        <taxon>Bacteria</taxon>
        <taxon>Pseudomonadati</taxon>
        <taxon>Bacteroidota</taxon>
        <taxon>Chitinophagia</taxon>
        <taxon>Chitinophagales</taxon>
        <taxon>Chitinophagaceae</taxon>
        <taxon>Filimonas</taxon>
    </lineage>
</organism>
<name>A0A1N7P506_9BACT</name>